<gene>
    <name evidence="10" type="ORF">QUW28_04750</name>
</gene>
<feature type="coiled-coil region" evidence="6">
    <location>
        <begin position="608"/>
        <end position="642"/>
    </location>
</feature>
<reference evidence="11" key="1">
    <citation type="submission" date="2023-06" db="EMBL/GenBank/DDBJ databases">
        <title>Identification and characterization of horizontal gene transfer across gut microbiota members of farm animals based on homology search.</title>
        <authorList>
            <person name="Zeman M."/>
            <person name="Kubasova T."/>
            <person name="Jahodarova E."/>
            <person name="Nykrynova M."/>
            <person name="Rychlik I."/>
        </authorList>
    </citation>
    <scope>NUCLEOTIDE SEQUENCE [LARGE SCALE GENOMIC DNA]</scope>
    <source>
        <strain evidence="11">154_Feed</strain>
    </source>
</reference>
<evidence type="ECO:0000256" key="5">
    <source>
        <dbReference type="ARBA" id="ARBA00023136"/>
    </source>
</evidence>
<feature type="domain" description="ABC3 transporter permease C-terminal" evidence="9">
    <location>
        <begin position="1144"/>
        <end position="1250"/>
    </location>
</feature>
<keyword evidence="4 8" id="KW-1133">Transmembrane helix</keyword>
<dbReference type="Gene3D" id="1.10.287.1490">
    <property type="match status" value="1"/>
</dbReference>
<evidence type="ECO:0000259" key="9">
    <source>
        <dbReference type="Pfam" id="PF02687"/>
    </source>
</evidence>
<feature type="transmembrane region" description="Helical" evidence="8">
    <location>
        <begin position="1141"/>
        <end position="1160"/>
    </location>
</feature>
<dbReference type="InterPro" id="IPR038766">
    <property type="entry name" value="Membrane_comp_ABC_pdt"/>
</dbReference>
<evidence type="ECO:0000313" key="11">
    <source>
        <dbReference type="Proteomes" id="UP001529421"/>
    </source>
</evidence>
<evidence type="ECO:0000256" key="3">
    <source>
        <dbReference type="ARBA" id="ARBA00022692"/>
    </source>
</evidence>
<evidence type="ECO:0000256" key="8">
    <source>
        <dbReference type="SAM" id="Phobius"/>
    </source>
</evidence>
<organism evidence="10 11">
    <name type="scientific">Enorma phocaeensis</name>
    <dbReference type="NCBI Taxonomy" id="1871019"/>
    <lineage>
        <taxon>Bacteria</taxon>
        <taxon>Bacillati</taxon>
        <taxon>Actinomycetota</taxon>
        <taxon>Coriobacteriia</taxon>
        <taxon>Coriobacteriales</taxon>
        <taxon>Coriobacteriaceae</taxon>
        <taxon>Enorma</taxon>
    </lineage>
</organism>
<feature type="coiled-coil region" evidence="6">
    <location>
        <begin position="345"/>
        <end position="389"/>
    </location>
</feature>
<proteinExistence type="predicted"/>
<protein>
    <submittedName>
        <fullName evidence="10">ABC transporter permease</fullName>
    </submittedName>
</protein>
<dbReference type="PANTHER" id="PTHR30287">
    <property type="entry name" value="MEMBRANE COMPONENT OF PREDICTED ABC SUPERFAMILY METABOLITE UPTAKE TRANSPORTER"/>
    <property type="match status" value="1"/>
</dbReference>
<feature type="transmembrane region" description="Helical" evidence="8">
    <location>
        <begin position="734"/>
        <end position="755"/>
    </location>
</feature>
<keyword evidence="6" id="KW-0175">Coiled coil</keyword>
<dbReference type="RefSeq" id="WP_289544942.1">
    <property type="nucleotide sequence ID" value="NZ_JAUDDZ010000005.1"/>
</dbReference>
<dbReference type="Pfam" id="PF02687">
    <property type="entry name" value="FtsX"/>
    <property type="match status" value="2"/>
</dbReference>
<feature type="coiled-coil region" evidence="6">
    <location>
        <begin position="267"/>
        <end position="312"/>
    </location>
</feature>
<dbReference type="EMBL" id="JAUDDZ010000005">
    <property type="protein sequence ID" value="MDM8274809.1"/>
    <property type="molecule type" value="Genomic_DNA"/>
</dbReference>
<feature type="transmembrane region" description="Helical" evidence="8">
    <location>
        <begin position="20"/>
        <end position="39"/>
    </location>
</feature>
<reference evidence="10 11" key="2">
    <citation type="submission" date="2023-06" db="EMBL/GenBank/DDBJ databases">
        <authorList>
            <person name="Zeman M."/>
            <person name="Kubasova T."/>
            <person name="Jahodarova E."/>
            <person name="Nykrynova M."/>
            <person name="Rychlik I."/>
        </authorList>
    </citation>
    <scope>NUCLEOTIDE SEQUENCE [LARGE SCALE GENOMIC DNA]</scope>
    <source>
        <strain evidence="10 11">154_Feed</strain>
    </source>
</reference>
<comment type="caution">
    <text evidence="10">The sequence shown here is derived from an EMBL/GenBank/DDBJ whole genome shotgun (WGS) entry which is preliminary data.</text>
</comment>
<comment type="subcellular location">
    <subcellularLocation>
        <location evidence="1">Cell membrane</location>
        <topology evidence="1">Multi-pass membrane protein</topology>
    </subcellularLocation>
</comment>
<dbReference type="PANTHER" id="PTHR30287:SF1">
    <property type="entry name" value="INNER MEMBRANE PROTEIN"/>
    <property type="match status" value="1"/>
</dbReference>
<feature type="compositionally biased region" description="Low complexity" evidence="7">
    <location>
        <begin position="155"/>
        <end position="176"/>
    </location>
</feature>
<evidence type="ECO:0000256" key="2">
    <source>
        <dbReference type="ARBA" id="ARBA00022475"/>
    </source>
</evidence>
<feature type="transmembrane region" description="Helical" evidence="8">
    <location>
        <begin position="904"/>
        <end position="924"/>
    </location>
</feature>
<keyword evidence="3 8" id="KW-0812">Transmembrane</keyword>
<feature type="transmembrane region" description="Helical" evidence="8">
    <location>
        <begin position="783"/>
        <end position="809"/>
    </location>
</feature>
<sequence>MKAFTKDILRTIGQSKKRFVSIAIICALGVTMLTGLVVACMDLRSSADELFDTQKLFDISVQSTLGLTSDDVDELASVEGVSEIEGTWQESAYTRIDGKRASVDVKALTESGINEPYVLEGELPDKADGVAVTAQYLKDSGKSIGDTLTFEGADETASSDASDSSSDTTSDSSSSEVFTRRTYTITASVIDPSNITAPDGPVAFRASTSADYSFYVTEGAVADTDVYTAIYLMVDGTAELSSYSDDYTAAVDAVKDRIDELTPQRERARAEQVRDDALETIAQEEADALAELSRAQAELDDAQATLDESLAEALDGQRQIDDARATLRQSLADALAGQHELDTQRAQALAQLDDAQATIDENRSQIPDLSTLEAAIANLDTQAAELNEQLGGGAVSEAWSALGEATDEASSATAQEAYLTAAQEAIDALVAQIDAGIAQIDASVPDLDATLEQLTSACDALSEQLSQVNAAISELTQTIDDDAAELEDARSQAASLREEIAALDPTSPDYAERLRELDSQLSAAESTAAQLEQTLAGLRSQRDALTQQNEAIVSQLNPLQEQRGQLEAVAAQRSQLVEQRAQLTSLIEGDESPLTQLASGKGQATVGLAQARSALALLEQAQAELDAQRAQALESLDAAQAEITDGMAQIADGQAELDANQASIDDGLAQIAEGQAELDEGRATFEEERADALQQIEDARAEVRDIGPATWYVQDRSNLGGFSSVDADTSSIEGIARVIPVIFFVVAVLVSLTTATRMVEEERTLIGLYKALGYSRGRILSKYVAYTLSAALIGGVLGDLLGFIVLPLFLFTIFNVMYQLPILSLHFDAFYAVGSIALFIVGIVGATFITCRSDLKETPATLMRPRAPRAGSRIFLEHIGPLWRRMGFLNKVTARNIFRYKKRFFMTVFGIMGCTALLVCGFAIKDTVASLAWRQYGETGVAQGAGEGVYGYDLMAVTSAEDFDAARQALQDEASVTGMIEVYIDNVTVEYQGKKESMQLYVVPDGSSLDGYIALVDDATGEAVSLPDDGILITNNAATVMGFTTGAEVSLKDSALNQADTTVEGVVTNYLGNAIYMSQASYERLFGTLEANGFMAKLSGTPDEQIALSDDLAADERFLSISGTEQLALDFSESFSLINSVVYVVILLAAGLAFVVLFTLSTVNIAEREREIATIKVLGFRPPEVRRYINKETLVLTGLGILLGIPAGWVLGMSFTVVLKLPDINFAVMIEPVSYVISAALTIVFALVVNLITNRMLDRIIMVEALKSPE</sequence>
<accession>A0ABT7V8I4</accession>
<evidence type="ECO:0000256" key="1">
    <source>
        <dbReference type="ARBA" id="ARBA00004651"/>
    </source>
</evidence>
<feature type="coiled-coil region" evidence="6">
    <location>
        <begin position="451"/>
        <end position="579"/>
    </location>
</feature>
<feature type="transmembrane region" description="Helical" evidence="8">
    <location>
        <begin position="1194"/>
        <end position="1212"/>
    </location>
</feature>
<dbReference type="InterPro" id="IPR003838">
    <property type="entry name" value="ABC3_permease_C"/>
</dbReference>
<dbReference type="Proteomes" id="UP001529421">
    <property type="component" value="Unassembled WGS sequence"/>
</dbReference>
<feature type="region of interest" description="Disordered" evidence="7">
    <location>
        <begin position="153"/>
        <end position="177"/>
    </location>
</feature>
<evidence type="ECO:0000256" key="4">
    <source>
        <dbReference type="ARBA" id="ARBA00022989"/>
    </source>
</evidence>
<keyword evidence="5 8" id="KW-0472">Membrane</keyword>
<feature type="transmembrane region" description="Helical" evidence="8">
    <location>
        <begin position="1232"/>
        <end position="1252"/>
    </location>
</feature>
<keyword evidence="11" id="KW-1185">Reference proteome</keyword>
<feature type="transmembrane region" description="Helical" evidence="8">
    <location>
        <begin position="829"/>
        <end position="849"/>
    </location>
</feature>
<feature type="domain" description="ABC3 transporter permease C-terminal" evidence="9">
    <location>
        <begin position="738"/>
        <end position="846"/>
    </location>
</feature>
<evidence type="ECO:0000313" key="10">
    <source>
        <dbReference type="EMBL" id="MDM8274809.1"/>
    </source>
</evidence>
<keyword evidence="2" id="KW-1003">Cell membrane</keyword>
<evidence type="ECO:0000256" key="7">
    <source>
        <dbReference type="SAM" id="MobiDB-lite"/>
    </source>
</evidence>
<name>A0ABT7V8I4_9ACTN</name>
<evidence type="ECO:0000256" key="6">
    <source>
        <dbReference type="SAM" id="Coils"/>
    </source>
</evidence>